<accession>A0ABZ0TFL6</accession>
<dbReference type="Proteomes" id="UP001324380">
    <property type="component" value="Chromosome"/>
</dbReference>
<reference evidence="1 2" key="1">
    <citation type="submission" date="2023-11" db="EMBL/GenBank/DDBJ databases">
        <title>Analysis of the Genomes of Mucilaginibacter gossypii cycad 4 and M. sabulilitoris SNA2: microbes with the potential for plant growth promotion.</title>
        <authorList>
            <person name="Hirsch A.M."/>
            <person name="Humm E."/>
            <person name="Rubbi M."/>
            <person name="Del Vecchio G."/>
            <person name="Ha S.M."/>
            <person name="Pellegrini M."/>
            <person name="Gunsalus R.P."/>
        </authorList>
    </citation>
    <scope>NUCLEOTIDE SEQUENCE [LARGE SCALE GENOMIC DNA]</scope>
    <source>
        <strain evidence="1 2">SNA2</strain>
    </source>
</reference>
<evidence type="ECO:0000313" key="1">
    <source>
        <dbReference type="EMBL" id="WPU91783.1"/>
    </source>
</evidence>
<sequence length="179" mass="19774">MKLPDKYAWLNNEGAPRQLVEALMHYGVLEHPGKGSNPDIAAWAKEVGVSGWYTDDDIPWCGLFVGVVMKRVGYGFNANQLLAAKEWVKWGADRSIGKAKLWDILVFQRDGGGHVGFYVGENDHAYLVYGGNQSNAVGFAWIDKGRCIGVRYPLYKIGEPANVRKIVLSETGELSTNEA</sequence>
<keyword evidence="2" id="KW-1185">Reference proteome</keyword>
<dbReference type="NCBIfam" id="TIGR02594">
    <property type="entry name" value="TIGR02594 family protein"/>
    <property type="match status" value="1"/>
</dbReference>
<dbReference type="EMBL" id="CP139558">
    <property type="protein sequence ID" value="WPU91783.1"/>
    <property type="molecule type" value="Genomic_DNA"/>
</dbReference>
<organism evidence="1 2">
    <name type="scientific">Mucilaginibacter sabulilitoris</name>
    <dbReference type="NCBI Taxonomy" id="1173583"/>
    <lineage>
        <taxon>Bacteria</taxon>
        <taxon>Pseudomonadati</taxon>
        <taxon>Bacteroidota</taxon>
        <taxon>Sphingobacteriia</taxon>
        <taxon>Sphingobacteriales</taxon>
        <taxon>Sphingobacteriaceae</taxon>
        <taxon>Mucilaginibacter</taxon>
    </lineage>
</organism>
<name>A0ABZ0TFL6_9SPHI</name>
<dbReference type="InterPro" id="IPR013423">
    <property type="entry name" value="CHP02594"/>
</dbReference>
<evidence type="ECO:0000313" key="2">
    <source>
        <dbReference type="Proteomes" id="UP001324380"/>
    </source>
</evidence>
<protein>
    <submittedName>
        <fullName evidence="1">TIGR02594 family protein</fullName>
    </submittedName>
</protein>
<gene>
    <name evidence="1" type="ORF">SNE25_20920</name>
</gene>
<dbReference type="RefSeq" id="WP_321560949.1">
    <property type="nucleotide sequence ID" value="NZ_CP139558.1"/>
</dbReference>
<proteinExistence type="predicted"/>